<dbReference type="InterPro" id="IPR036388">
    <property type="entry name" value="WH-like_DNA-bd_sf"/>
</dbReference>
<dbReference type="InterPro" id="IPR016032">
    <property type="entry name" value="Sig_transdc_resp-reg_C-effctor"/>
</dbReference>
<accession>A0A849AI27</accession>
<feature type="domain" description="HTH luxR-type" evidence="1">
    <location>
        <begin position="248"/>
        <end position="313"/>
    </location>
</feature>
<reference evidence="2 3" key="1">
    <citation type="submission" date="2020-05" db="EMBL/GenBank/DDBJ databases">
        <title>Flexivirga sp. ID2601S isolated from air conditioner.</title>
        <authorList>
            <person name="Kim D.H."/>
        </authorList>
    </citation>
    <scope>NUCLEOTIDE SEQUENCE [LARGE SCALE GENOMIC DNA]</scope>
    <source>
        <strain evidence="2 3">ID2601S</strain>
    </source>
</reference>
<organism evidence="2 3">
    <name type="scientific">Flexivirga aerilata</name>
    <dbReference type="NCBI Taxonomy" id="1656889"/>
    <lineage>
        <taxon>Bacteria</taxon>
        <taxon>Bacillati</taxon>
        <taxon>Actinomycetota</taxon>
        <taxon>Actinomycetes</taxon>
        <taxon>Micrococcales</taxon>
        <taxon>Dermacoccaceae</taxon>
        <taxon>Flexivirga</taxon>
    </lineage>
</organism>
<name>A0A849AI27_9MICO</name>
<keyword evidence="3" id="KW-1185">Reference proteome</keyword>
<dbReference type="SUPFAM" id="SSF46785">
    <property type="entry name" value="Winged helix' DNA-binding domain"/>
    <property type="match status" value="1"/>
</dbReference>
<proteinExistence type="predicted"/>
<dbReference type="Pfam" id="PF00196">
    <property type="entry name" value="GerE"/>
    <property type="match status" value="1"/>
</dbReference>
<dbReference type="InterPro" id="IPR051797">
    <property type="entry name" value="TrmB-like"/>
</dbReference>
<dbReference type="PROSITE" id="PS50043">
    <property type="entry name" value="HTH_LUXR_2"/>
    <property type="match status" value="1"/>
</dbReference>
<dbReference type="InterPro" id="IPR036390">
    <property type="entry name" value="WH_DNA-bd_sf"/>
</dbReference>
<gene>
    <name evidence="2" type="ORF">HJ588_12330</name>
</gene>
<dbReference type="SUPFAM" id="SSF56024">
    <property type="entry name" value="Phospholipase D/nuclease"/>
    <property type="match status" value="1"/>
</dbReference>
<evidence type="ECO:0000313" key="2">
    <source>
        <dbReference type="EMBL" id="NNG40049.1"/>
    </source>
</evidence>
<dbReference type="GO" id="GO:0003677">
    <property type="term" value="F:DNA binding"/>
    <property type="evidence" value="ECO:0007669"/>
    <property type="project" value="InterPro"/>
</dbReference>
<evidence type="ECO:0000313" key="3">
    <source>
        <dbReference type="Proteomes" id="UP000557772"/>
    </source>
</evidence>
<evidence type="ECO:0000259" key="1">
    <source>
        <dbReference type="PROSITE" id="PS50043"/>
    </source>
</evidence>
<dbReference type="Gene3D" id="1.10.10.10">
    <property type="entry name" value="Winged helix-like DNA-binding domain superfamily/Winged helix DNA-binding domain"/>
    <property type="match status" value="2"/>
</dbReference>
<dbReference type="GO" id="GO:0006355">
    <property type="term" value="P:regulation of DNA-templated transcription"/>
    <property type="evidence" value="ECO:0007669"/>
    <property type="project" value="InterPro"/>
</dbReference>
<comment type="caution">
    <text evidence="2">The sequence shown here is derived from an EMBL/GenBank/DDBJ whole genome shotgun (WGS) entry which is preliminary data.</text>
</comment>
<sequence>MSWTEPVMDHADARAYEVIASNQQLTVEAVASRLGESVGECTTRVRRLTAMGLIERVGDRVVARHSDAVRRDDLAFQQSLLAGLAMQLSRSNILARAHGTAIGPSSNELQALDDARLGSCLMELLESAASSAAFVLDSGIGRSCILDLTAAAVAAAGRGVEIRVLVDDHAAEDAMLTALARLRAADCEVRTVTSLPLGVVIVDRSVAVLCHRDPDGSTLHGAAARSPLLAAPLAVAFEKFWASAGPPSDRADSSLSCLQQQILTLLACGHTDDAIAHRLGISRRTVSRVVADLLLKTSARSRFELGCKAALNRWAGTVTSSTLPRMSPGRP</sequence>
<dbReference type="AlphaFoldDB" id="A0A849AI27"/>
<dbReference type="PANTHER" id="PTHR34293:SF1">
    <property type="entry name" value="HTH-TYPE TRANSCRIPTIONAL REGULATOR TRMBL2"/>
    <property type="match status" value="1"/>
</dbReference>
<dbReference type="PANTHER" id="PTHR34293">
    <property type="entry name" value="HTH-TYPE TRANSCRIPTIONAL REGULATOR TRMBL2"/>
    <property type="match status" value="1"/>
</dbReference>
<dbReference type="Gene3D" id="3.30.870.10">
    <property type="entry name" value="Endonuclease Chain A"/>
    <property type="match status" value="1"/>
</dbReference>
<dbReference type="EMBL" id="JABENB010000002">
    <property type="protein sequence ID" value="NNG40049.1"/>
    <property type="molecule type" value="Genomic_DNA"/>
</dbReference>
<dbReference type="SUPFAM" id="SSF46894">
    <property type="entry name" value="C-terminal effector domain of the bipartite response regulators"/>
    <property type="match status" value="1"/>
</dbReference>
<dbReference type="SMART" id="SM00421">
    <property type="entry name" value="HTH_LUXR"/>
    <property type="match status" value="1"/>
</dbReference>
<dbReference type="Pfam" id="PF13412">
    <property type="entry name" value="HTH_24"/>
    <property type="match status" value="1"/>
</dbReference>
<protein>
    <submittedName>
        <fullName evidence="2">Winged helix-turn-helix transcriptional regulator</fullName>
    </submittedName>
</protein>
<dbReference type="RefSeq" id="WP_171155992.1">
    <property type="nucleotide sequence ID" value="NZ_JABENB010000002.1"/>
</dbReference>
<dbReference type="Proteomes" id="UP000557772">
    <property type="component" value="Unassembled WGS sequence"/>
</dbReference>
<dbReference type="InterPro" id="IPR000792">
    <property type="entry name" value="Tscrpt_reg_LuxR_C"/>
</dbReference>